<dbReference type="AlphaFoldDB" id="A0AAE0YNI7"/>
<dbReference type="Gene3D" id="1.10.565.10">
    <property type="entry name" value="Retinoid X Receptor"/>
    <property type="match status" value="1"/>
</dbReference>
<comment type="subcellular location">
    <subcellularLocation>
        <location evidence="9">Nucleus</location>
    </subcellularLocation>
</comment>
<dbReference type="GO" id="GO:0009755">
    <property type="term" value="P:hormone-mediated signaling pathway"/>
    <property type="evidence" value="ECO:0007669"/>
    <property type="project" value="TreeGrafter"/>
</dbReference>
<dbReference type="PROSITE" id="PS51843">
    <property type="entry name" value="NR_LBD"/>
    <property type="match status" value="1"/>
</dbReference>
<comment type="similarity">
    <text evidence="9">Belongs to the nuclear hormone receptor family.</text>
</comment>
<dbReference type="GO" id="GO:0004879">
    <property type="term" value="F:nuclear receptor activity"/>
    <property type="evidence" value="ECO:0007669"/>
    <property type="project" value="TreeGrafter"/>
</dbReference>
<evidence type="ECO:0000259" key="11">
    <source>
        <dbReference type="PROSITE" id="PS51030"/>
    </source>
</evidence>
<accession>A0AAE0YNI7</accession>
<keyword evidence="1 9" id="KW-0479">Metal-binding</keyword>
<proteinExistence type="inferred from homology"/>
<dbReference type="GO" id="GO:0045944">
    <property type="term" value="P:positive regulation of transcription by RNA polymerase II"/>
    <property type="evidence" value="ECO:0007669"/>
    <property type="project" value="TreeGrafter"/>
</dbReference>
<feature type="region of interest" description="Disordered" evidence="10">
    <location>
        <begin position="249"/>
        <end position="272"/>
    </location>
</feature>
<evidence type="ECO:0000256" key="1">
    <source>
        <dbReference type="ARBA" id="ARBA00022723"/>
    </source>
</evidence>
<evidence type="ECO:0000313" key="14">
    <source>
        <dbReference type="Proteomes" id="UP001283361"/>
    </source>
</evidence>
<keyword evidence="8 9" id="KW-0539">Nucleus</keyword>
<evidence type="ECO:0000256" key="3">
    <source>
        <dbReference type="ARBA" id="ARBA00022833"/>
    </source>
</evidence>
<feature type="domain" description="Nuclear receptor" evidence="11">
    <location>
        <begin position="21"/>
        <end position="96"/>
    </location>
</feature>
<dbReference type="Pfam" id="PF00104">
    <property type="entry name" value="Hormone_recep"/>
    <property type="match status" value="1"/>
</dbReference>
<dbReference type="PRINTS" id="PR00047">
    <property type="entry name" value="STROIDFINGER"/>
</dbReference>
<keyword evidence="14" id="KW-1185">Reference proteome</keyword>
<dbReference type="GO" id="GO:0008270">
    <property type="term" value="F:zinc ion binding"/>
    <property type="evidence" value="ECO:0007669"/>
    <property type="project" value="UniProtKB-KW"/>
</dbReference>
<dbReference type="PROSITE" id="PS51030">
    <property type="entry name" value="NUCLEAR_REC_DBD_2"/>
    <property type="match status" value="1"/>
</dbReference>
<keyword evidence="5 9" id="KW-0238">DNA-binding</keyword>
<dbReference type="Gene3D" id="3.30.50.10">
    <property type="entry name" value="Erythroid Transcription Factor GATA-1, subunit A"/>
    <property type="match status" value="1"/>
</dbReference>
<dbReference type="CDD" id="cd06916">
    <property type="entry name" value="NR_DBD_like"/>
    <property type="match status" value="1"/>
</dbReference>
<gene>
    <name evidence="13" type="ORF">RRG08_024011</name>
</gene>
<feature type="compositionally biased region" description="Basic and acidic residues" evidence="10">
    <location>
        <begin position="345"/>
        <end position="354"/>
    </location>
</feature>
<dbReference type="SMART" id="SM00430">
    <property type="entry name" value="HOLI"/>
    <property type="match status" value="1"/>
</dbReference>
<dbReference type="GO" id="GO:0030154">
    <property type="term" value="P:cell differentiation"/>
    <property type="evidence" value="ECO:0007669"/>
    <property type="project" value="TreeGrafter"/>
</dbReference>
<dbReference type="GO" id="GO:0000122">
    <property type="term" value="P:negative regulation of transcription by RNA polymerase II"/>
    <property type="evidence" value="ECO:0007669"/>
    <property type="project" value="TreeGrafter"/>
</dbReference>
<dbReference type="InterPro" id="IPR013088">
    <property type="entry name" value="Znf_NHR/GATA"/>
</dbReference>
<sequence length="731" mass="82497">MGRSRNPLNDDGSVGKKHRVLPPCRVCGAPAAGFHYGANTCEACKAFFHRSIQRHHLYKCEELGICEIIHTQSQLCQRCRHRKCLDVGMSVHAIRTGRYTKVKRFKDQAEILKLNKQAGNVEESMANPGKAGSTYKNDEEREKVQDFGGRPSLIDSISSTYYRIPVTQSSTSNPGRSKKFFSETVPSVHEQVFLRNPDSEIASGDNSNKFCPQRKQTKCARLDPCHRELICSELQDCPSEDLEGEITDVGNRDRLGHGNDAQSQHPPCLSGPPVRVDNHLVFDFRKDALDSSARLVTPLDLQDNFQDGITYKTAWRESNQIVTMFGPKETSCFLPFLTLSDQSETPDRSHESHDIPNLPGPSPNAYPTSASSTVVHCTKSGPKTTIESIGLVLRTDMMSISNDFPLTGATHATHAGSKCLLRKEDSFDIDEDSCKNLCNMCVDQLYEDRNGVIAALEKARHDCLDPIFGNIPKEKQEEVFNEHLETCRVKYNTFGSLRRISDHEYEHIRACTGIDMDNRHRDFNVTLKSLEAHVRCIVKFANHIPGFRHIPISDKVKLIKQSRSEMMFAGVYQCVDSERMIGKCCDNSIHCSICIPMEFNEEKAVKEIAEEVETHFSLAGELQKLELTPAEDALFHAIILMTPDRPVKLQDPAVARIHSYLLDILWDLMRRNPSVSSSMAVAQRYSRAKELLRECRRHADQAVAIFKILSISRYSNLSDNPFLHEVLNEYL</sequence>
<dbReference type="EMBL" id="JAWDGP010005834">
    <property type="protein sequence ID" value="KAK3751256.1"/>
    <property type="molecule type" value="Genomic_DNA"/>
</dbReference>
<evidence type="ECO:0000256" key="9">
    <source>
        <dbReference type="RuleBase" id="RU004334"/>
    </source>
</evidence>
<evidence type="ECO:0000256" key="5">
    <source>
        <dbReference type="ARBA" id="ARBA00023125"/>
    </source>
</evidence>
<dbReference type="PANTHER" id="PTHR24082">
    <property type="entry name" value="NUCLEAR HORMONE RECEPTOR"/>
    <property type="match status" value="1"/>
</dbReference>
<dbReference type="InterPro" id="IPR000536">
    <property type="entry name" value="Nucl_hrmn_rcpt_lig-bd"/>
</dbReference>
<reference evidence="13" key="1">
    <citation type="journal article" date="2023" name="G3 (Bethesda)">
        <title>A reference genome for the long-term kleptoplast-retaining sea slug Elysia crispata morphotype clarki.</title>
        <authorList>
            <person name="Eastman K.E."/>
            <person name="Pendleton A.L."/>
            <person name="Shaikh M.A."/>
            <person name="Suttiyut T."/>
            <person name="Ogas R."/>
            <person name="Tomko P."/>
            <person name="Gavelis G."/>
            <person name="Widhalm J.R."/>
            <person name="Wisecaver J.H."/>
        </authorList>
    </citation>
    <scope>NUCLEOTIDE SEQUENCE</scope>
    <source>
        <strain evidence="13">ECLA1</strain>
    </source>
</reference>
<keyword evidence="4 9" id="KW-0805">Transcription regulation</keyword>
<evidence type="ECO:0000256" key="7">
    <source>
        <dbReference type="ARBA" id="ARBA00023170"/>
    </source>
</evidence>
<evidence type="ECO:0000256" key="4">
    <source>
        <dbReference type="ARBA" id="ARBA00023015"/>
    </source>
</evidence>
<keyword evidence="7 9" id="KW-0675">Receptor</keyword>
<keyword evidence="6 9" id="KW-0804">Transcription</keyword>
<evidence type="ECO:0000256" key="2">
    <source>
        <dbReference type="ARBA" id="ARBA00022771"/>
    </source>
</evidence>
<dbReference type="SUPFAM" id="SSF48508">
    <property type="entry name" value="Nuclear receptor ligand-binding domain"/>
    <property type="match status" value="1"/>
</dbReference>
<evidence type="ECO:0000256" key="10">
    <source>
        <dbReference type="SAM" id="MobiDB-lite"/>
    </source>
</evidence>
<dbReference type="InterPro" id="IPR050234">
    <property type="entry name" value="Nuclear_hormone_rcpt_NR1"/>
</dbReference>
<dbReference type="GO" id="GO:0005634">
    <property type="term" value="C:nucleus"/>
    <property type="evidence" value="ECO:0007669"/>
    <property type="project" value="UniProtKB-SubCell"/>
</dbReference>
<dbReference type="InterPro" id="IPR035500">
    <property type="entry name" value="NHR-like_dom_sf"/>
</dbReference>
<organism evidence="13 14">
    <name type="scientific">Elysia crispata</name>
    <name type="common">lettuce slug</name>
    <dbReference type="NCBI Taxonomy" id="231223"/>
    <lineage>
        <taxon>Eukaryota</taxon>
        <taxon>Metazoa</taxon>
        <taxon>Spiralia</taxon>
        <taxon>Lophotrochozoa</taxon>
        <taxon>Mollusca</taxon>
        <taxon>Gastropoda</taxon>
        <taxon>Heterobranchia</taxon>
        <taxon>Euthyneura</taxon>
        <taxon>Panpulmonata</taxon>
        <taxon>Sacoglossa</taxon>
        <taxon>Placobranchoidea</taxon>
        <taxon>Plakobranchidae</taxon>
        <taxon>Elysia</taxon>
    </lineage>
</organism>
<feature type="region of interest" description="Disordered" evidence="10">
    <location>
        <begin position="342"/>
        <end position="372"/>
    </location>
</feature>
<dbReference type="SUPFAM" id="SSF57716">
    <property type="entry name" value="Glucocorticoid receptor-like (DNA-binding domain)"/>
    <property type="match status" value="1"/>
</dbReference>
<dbReference type="PANTHER" id="PTHR24082:SF473">
    <property type="entry name" value="ECDYSONE-INDUCED PROTEIN 75B, ISOFORM B"/>
    <property type="match status" value="1"/>
</dbReference>
<dbReference type="InterPro" id="IPR001628">
    <property type="entry name" value="Znf_hrmn_rcpt"/>
</dbReference>
<name>A0AAE0YNI7_9GAST</name>
<feature type="region of interest" description="Disordered" evidence="10">
    <location>
        <begin position="122"/>
        <end position="142"/>
    </location>
</feature>
<feature type="domain" description="NR LBD" evidence="12">
    <location>
        <begin position="448"/>
        <end position="728"/>
    </location>
</feature>
<evidence type="ECO:0000259" key="12">
    <source>
        <dbReference type="PROSITE" id="PS51843"/>
    </source>
</evidence>
<keyword evidence="3 9" id="KW-0862">Zinc</keyword>
<dbReference type="Pfam" id="PF00105">
    <property type="entry name" value="zf-C4"/>
    <property type="match status" value="1"/>
</dbReference>
<dbReference type="Proteomes" id="UP001283361">
    <property type="component" value="Unassembled WGS sequence"/>
</dbReference>
<keyword evidence="2 9" id="KW-0863">Zinc-finger</keyword>
<dbReference type="PROSITE" id="PS00031">
    <property type="entry name" value="NUCLEAR_REC_DBD_1"/>
    <property type="match status" value="1"/>
</dbReference>
<evidence type="ECO:0000256" key="8">
    <source>
        <dbReference type="ARBA" id="ARBA00023242"/>
    </source>
</evidence>
<dbReference type="GO" id="GO:0000978">
    <property type="term" value="F:RNA polymerase II cis-regulatory region sequence-specific DNA binding"/>
    <property type="evidence" value="ECO:0007669"/>
    <property type="project" value="TreeGrafter"/>
</dbReference>
<comment type="caution">
    <text evidence="13">The sequence shown here is derived from an EMBL/GenBank/DDBJ whole genome shotgun (WGS) entry which is preliminary data.</text>
</comment>
<evidence type="ECO:0000256" key="6">
    <source>
        <dbReference type="ARBA" id="ARBA00023163"/>
    </source>
</evidence>
<protein>
    <submittedName>
        <fullName evidence="13">Uncharacterized protein</fullName>
    </submittedName>
</protein>
<dbReference type="SMART" id="SM00399">
    <property type="entry name" value="ZnF_C4"/>
    <property type="match status" value="1"/>
</dbReference>
<evidence type="ECO:0000313" key="13">
    <source>
        <dbReference type="EMBL" id="KAK3751256.1"/>
    </source>
</evidence>